<keyword evidence="1" id="KW-0812">Transmembrane</keyword>
<evidence type="ECO:0000313" key="2">
    <source>
        <dbReference type="Proteomes" id="UP000050640"/>
    </source>
</evidence>
<dbReference type="AlphaFoldDB" id="A0A0R3RJF7"/>
<evidence type="ECO:0000313" key="3">
    <source>
        <dbReference type="WBParaSite" id="EEL_0000161601-mRNA-1"/>
    </source>
</evidence>
<keyword evidence="1" id="KW-0472">Membrane</keyword>
<name>A0A0R3RJF7_9BILA</name>
<keyword evidence="1" id="KW-1133">Transmembrane helix</keyword>
<protein>
    <submittedName>
        <fullName evidence="3">MARVEL domain-containing protein</fullName>
    </submittedName>
</protein>
<keyword evidence="2" id="KW-1185">Reference proteome</keyword>
<dbReference type="WBParaSite" id="EEL_0000161601-mRNA-1">
    <property type="protein sequence ID" value="EEL_0000161601-mRNA-1"/>
    <property type="gene ID" value="EEL_0000161601"/>
</dbReference>
<evidence type="ECO:0000256" key="1">
    <source>
        <dbReference type="SAM" id="Phobius"/>
    </source>
</evidence>
<reference evidence="3" key="1">
    <citation type="submission" date="2017-02" db="UniProtKB">
        <authorList>
            <consortium name="WormBaseParasite"/>
        </authorList>
    </citation>
    <scope>IDENTIFICATION</scope>
</reference>
<sequence>MGDIRLNTRYLSSHRGIIKIMQIVVGFPVCTLLCTSWYGGRSCFGEGRIGFCAGLNFIVLIINIILLIMNLLNISNRKMEQVYAMVCTVLFLVASILIIWFIIEMNLLRASLIITAVRDCFFDFYLEN</sequence>
<feature type="transmembrane region" description="Helical" evidence="1">
    <location>
        <begin position="83"/>
        <end position="103"/>
    </location>
</feature>
<organism evidence="2 3">
    <name type="scientific">Elaeophora elaphi</name>
    <dbReference type="NCBI Taxonomy" id="1147741"/>
    <lineage>
        <taxon>Eukaryota</taxon>
        <taxon>Metazoa</taxon>
        <taxon>Ecdysozoa</taxon>
        <taxon>Nematoda</taxon>
        <taxon>Chromadorea</taxon>
        <taxon>Rhabditida</taxon>
        <taxon>Spirurina</taxon>
        <taxon>Spiruromorpha</taxon>
        <taxon>Filarioidea</taxon>
        <taxon>Onchocercidae</taxon>
        <taxon>Elaeophora</taxon>
    </lineage>
</organism>
<accession>A0A0R3RJF7</accession>
<dbReference type="Proteomes" id="UP000050640">
    <property type="component" value="Unplaced"/>
</dbReference>
<proteinExistence type="predicted"/>
<feature type="transmembrane region" description="Helical" evidence="1">
    <location>
        <begin position="51"/>
        <end position="71"/>
    </location>
</feature>
<feature type="transmembrane region" description="Helical" evidence="1">
    <location>
        <begin position="20"/>
        <end position="39"/>
    </location>
</feature>